<keyword evidence="10" id="KW-1185">Reference proteome</keyword>
<dbReference type="STRING" id="333673.A0A3M0JQ69"/>
<evidence type="ECO:0000256" key="5">
    <source>
        <dbReference type="ARBA" id="ARBA00022801"/>
    </source>
</evidence>
<keyword evidence="4" id="KW-0255">Endonuclease</keyword>
<comment type="caution">
    <text evidence="9">The sequence shown here is derived from an EMBL/GenBank/DDBJ whole genome shotgun (WGS) entry which is preliminary data.</text>
</comment>
<name>A0A3M0JQ69_HIRRU</name>
<evidence type="ECO:0000313" key="9">
    <source>
        <dbReference type="EMBL" id="RMC03172.1"/>
    </source>
</evidence>
<dbReference type="PANTHER" id="PTHR41694:SF4">
    <property type="entry name" value="ENDOGENOUS RETROVIRUS GROUP K MEMBER 10 POL PROTEIN-RELATED"/>
    <property type="match status" value="1"/>
</dbReference>
<evidence type="ECO:0000256" key="1">
    <source>
        <dbReference type="ARBA" id="ARBA00022679"/>
    </source>
</evidence>
<keyword evidence="6" id="KW-0862">Zinc</keyword>
<dbReference type="OrthoDB" id="9395730at2759"/>
<keyword evidence="1" id="KW-0808">Transferase</keyword>
<dbReference type="AlphaFoldDB" id="A0A3M0JQ69"/>
<keyword evidence="8" id="KW-0511">Multifunctional enzyme</keyword>
<dbReference type="PANTHER" id="PTHR41694">
    <property type="entry name" value="ENDOGENOUS RETROVIRUS GROUP K MEMBER POL PROTEIN"/>
    <property type="match status" value="1"/>
</dbReference>
<proteinExistence type="predicted"/>
<dbReference type="GO" id="GO:0016787">
    <property type="term" value="F:hydrolase activity"/>
    <property type="evidence" value="ECO:0007669"/>
    <property type="project" value="UniProtKB-KW"/>
</dbReference>
<keyword evidence="7" id="KW-0695">RNA-directed DNA polymerase</keyword>
<protein>
    <submittedName>
        <fullName evidence="9">Uncharacterized protein</fullName>
    </submittedName>
</protein>
<dbReference type="Proteomes" id="UP000269221">
    <property type="component" value="Unassembled WGS sequence"/>
</dbReference>
<dbReference type="InterPro" id="IPR043128">
    <property type="entry name" value="Rev_trsase/Diguanyl_cyclase"/>
</dbReference>
<reference evidence="9 10" key="1">
    <citation type="submission" date="2018-07" db="EMBL/GenBank/DDBJ databases">
        <title>A high quality draft genome assembly of the barn swallow (H. rustica rustica).</title>
        <authorList>
            <person name="Formenti G."/>
            <person name="Chiara M."/>
            <person name="Poveda L."/>
            <person name="Francoijs K.-J."/>
            <person name="Bonisoli-Alquati A."/>
            <person name="Canova L."/>
            <person name="Gianfranceschi L."/>
            <person name="Horner D.S."/>
            <person name="Saino N."/>
        </authorList>
    </citation>
    <scope>NUCLEOTIDE SEQUENCE [LARGE SCALE GENOMIC DNA]</scope>
    <source>
        <strain evidence="9">Chelidonia</strain>
        <tissue evidence="9">Blood</tissue>
    </source>
</reference>
<gene>
    <name evidence="9" type="ORF">DUI87_20366</name>
</gene>
<evidence type="ECO:0000256" key="3">
    <source>
        <dbReference type="ARBA" id="ARBA00022722"/>
    </source>
</evidence>
<dbReference type="Gene3D" id="3.30.70.270">
    <property type="match status" value="1"/>
</dbReference>
<evidence type="ECO:0000256" key="6">
    <source>
        <dbReference type="ARBA" id="ARBA00022833"/>
    </source>
</evidence>
<evidence type="ECO:0000256" key="8">
    <source>
        <dbReference type="ARBA" id="ARBA00023268"/>
    </source>
</evidence>
<evidence type="ECO:0000313" key="10">
    <source>
        <dbReference type="Proteomes" id="UP000269221"/>
    </source>
</evidence>
<keyword evidence="2" id="KW-0548">Nucleotidyltransferase</keyword>
<dbReference type="GO" id="GO:0003964">
    <property type="term" value="F:RNA-directed DNA polymerase activity"/>
    <property type="evidence" value="ECO:0007669"/>
    <property type="project" value="UniProtKB-KW"/>
</dbReference>
<dbReference type="GO" id="GO:0004519">
    <property type="term" value="F:endonuclease activity"/>
    <property type="evidence" value="ECO:0007669"/>
    <property type="project" value="UniProtKB-KW"/>
</dbReference>
<evidence type="ECO:0000256" key="7">
    <source>
        <dbReference type="ARBA" id="ARBA00022918"/>
    </source>
</evidence>
<keyword evidence="3" id="KW-0540">Nuclease</keyword>
<organism evidence="9 10">
    <name type="scientific">Hirundo rustica rustica</name>
    <dbReference type="NCBI Taxonomy" id="333673"/>
    <lineage>
        <taxon>Eukaryota</taxon>
        <taxon>Metazoa</taxon>
        <taxon>Chordata</taxon>
        <taxon>Craniata</taxon>
        <taxon>Vertebrata</taxon>
        <taxon>Euteleostomi</taxon>
        <taxon>Archelosauria</taxon>
        <taxon>Archosauria</taxon>
        <taxon>Dinosauria</taxon>
        <taxon>Saurischia</taxon>
        <taxon>Theropoda</taxon>
        <taxon>Coelurosauria</taxon>
        <taxon>Aves</taxon>
        <taxon>Neognathae</taxon>
        <taxon>Neoaves</taxon>
        <taxon>Telluraves</taxon>
        <taxon>Australaves</taxon>
        <taxon>Passeriformes</taxon>
        <taxon>Sylvioidea</taxon>
        <taxon>Hirundinidae</taxon>
        <taxon>Hirundo</taxon>
    </lineage>
</organism>
<keyword evidence="5" id="KW-0378">Hydrolase</keyword>
<accession>A0A3M0JQ69</accession>
<evidence type="ECO:0000256" key="4">
    <source>
        <dbReference type="ARBA" id="ARBA00022759"/>
    </source>
</evidence>
<dbReference type="GO" id="GO:0035613">
    <property type="term" value="F:RNA stem-loop binding"/>
    <property type="evidence" value="ECO:0007669"/>
    <property type="project" value="TreeGrafter"/>
</dbReference>
<sequence length="137" mass="15295">MLNLHSDINGGFFPRVVTTHQPYANVPHQEVQVVHLVKTLNDAQKLGDSDLKSPCTLTSGAHQVLEEVQRAVSARQVYHIDPSVDVTVFITTPDLHPTGIIGQRSDKWSDSLHALEWVFLPHQLQKTATTLFELIVI</sequence>
<evidence type="ECO:0000256" key="2">
    <source>
        <dbReference type="ARBA" id="ARBA00022695"/>
    </source>
</evidence>
<dbReference type="EMBL" id="QRBI01000131">
    <property type="protein sequence ID" value="RMC03172.1"/>
    <property type="molecule type" value="Genomic_DNA"/>
</dbReference>